<evidence type="ECO:0000313" key="4">
    <source>
        <dbReference type="EMBL" id="BAT57196.1"/>
    </source>
</evidence>
<name>A0A0S3PNE5_ECOLX</name>
<dbReference type="PANTHER" id="PTHR30386:SF28">
    <property type="entry name" value="EXPORTED PROTEIN"/>
    <property type="match status" value="1"/>
</dbReference>
<feature type="coiled-coil region" evidence="1">
    <location>
        <begin position="99"/>
        <end position="152"/>
    </location>
</feature>
<dbReference type="PRINTS" id="PR01490">
    <property type="entry name" value="RTXTOXIND"/>
</dbReference>
<dbReference type="PANTHER" id="PTHR30386">
    <property type="entry name" value="MEMBRANE FUSION SUBUNIT OF EMRAB-TOLC MULTIDRUG EFFLUX PUMP"/>
    <property type="match status" value="1"/>
</dbReference>
<proteinExistence type="predicted"/>
<accession>A0A0S3PNE5</accession>
<dbReference type="AlphaFoldDB" id="A0A0S3PNE5"/>
<dbReference type="InterPro" id="IPR050739">
    <property type="entry name" value="MFP"/>
</dbReference>
<dbReference type="Gene3D" id="2.40.30.170">
    <property type="match status" value="1"/>
</dbReference>
<keyword evidence="2" id="KW-0472">Membrane</keyword>
<dbReference type="EMBL" id="AP014654">
    <property type="protein sequence ID" value="BAT57196.1"/>
    <property type="molecule type" value="Genomic_DNA"/>
</dbReference>
<feature type="domain" description="AprE-like beta-barrel" evidence="3">
    <location>
        <begin position="293"/>
        <end position="379"/>
    </location>
</feature>
<dbReference type="InterPro" id="IPR058982">
    <property type="entry name" value="Beta-barrel_AprE"/>
</dbReference>
<keyword evidence="1" id="KW-0175">Coiled coil</keyword>
<evidence type="ECO:0000259" key="3">
    <source>
        <dbReference type="Pfam" id="PF26002"/>
    </source>
</evidence>
<organism evidence="4">
    <name type="scientific">Escherichia coli O169:H41</name>
    <dbReference type="NCBI Taxonomy" id="1446701"/>
    <lineage>
        <taxon>Bacteria</taxon>
        <taxon>Pseudomonadati</taxon>
        <taxon>Pseudomonadota</taxon>
        <taxon>Gammaproteobacteria</taxon>
        <taxon>Enterobacterales</taxon>
        <taxon>Enterobacteriaceae</taxon>
        <taxon>Escherichia</taxon>
    </lineage>
</organism>
<dbReference type="RefSeq" id="WP_001717882.1">
    <property type="nucleotide sequence ID" value="NZ_AP014654.1"/>
</dbReference>
<keyword evidence="4" id="KW-0614">Plasmid</keyword>
<keyword evidence="2" id="KW-1133">Transmembrane helix</keyword>
<protein>
    <submittedName>
        <fullName evidence="4">Secretion protein HlyD</fullName>
    </submittedName>
</protein>
<dbReference type="Pfam" id="PF26002">
    <property type="entry name" value="Beta-barrel_AprE"/>
    <property type="match status" value="1"/>
</dbReference>
<evidence type="ECO:0000256" key="2">
    <source>
        <dbReference type="SAM" id="Phobius"/>
    </source>
</evidence>
<gene>
    <name evidence="4" type="primary">hlyD</name>
</gene>
<keyword evidence="2" id="KW-0812">Transmembrane</keyword>
<evidence type="ECO:0000256" key="1">
    <source>
        <dbReference type="SAM" id="Coils"/>
    </source>
</evidence>
<sequence length="403" mass="45555">MIKLGKASPVDGVFFPYLILLLCLIFFSVIIILSFGTYHKTESVTGVINIRGFTRVESPVDGIVSEVYVGTKNQITRDTPLISLDIDRSSIMVNNNQKNEDIINKYQELLKAIDVTKKNEEDVMLNKINLLNERLEIIASEKKEIKEILKNKKCNSNIIQSKLKKIELLFDKNYASKDELNKIKEQVNDISVSIKEYNLKHLSLEKENNSILSEIEQITSTILQGKTAHYQQRQNILDKIRDISAEGNVKVISSKSGVVDSIFVKKGDVLKKGNIIAIIDSAHNKNDSIELLLKVNSNAIGFIANGNIINVEVDAFPYEHYGVLRAKVTGHSNSSLNVLNVDSSLDEQFFLVTAQIVDNNKIPNEYLRNGMTIKAHIKTNSTSLYQWFFLPIKKALKREPEFI</sequence>
<feature type="transmembrane region" description="Helical" evidence="2">
    <location>
        <begin position="12"/>
        <end position="35"/>
    </location>
</feature>
<geneLocation type="plasmid" evidence="4">
    <name>pEntYN10</name>
</geneLocation>
<reference evidence="4" key="1">
    <citation type="journal article" date="2015" name="Virulence">
        <title>Characterization of unstable pEntYN10 from enterotoxigenic Escherichia coli (ETEC) O169:H41.</title>
        <authorList>
            <person name="Ban E."/>
            <person name="Yoshida Y."/>
            <person name="Wakushima M."/>
            <person name="Wajima T."/>
            <person name="Hamabata T."/>
            <person name="Ichikawa N."/>
            <person name="Abe H."/>
            <person name="Horiguchi Y."/>
            <person name="Hara-Kudo Y."/>
            <person name="Kage-Nakadai E."/>
            <person name="Yamamoto T."/>
            <person name="Wada T."/>
            <person name="Nishikawa Y."/>
        </authorList>
    </citation>
    <scope>NUCLEOTIDE SEQUENCE</scope>
    <source>
        <strain evidence="4">O169:H41</strain>
        <plasmid evidence="4">pEntYN10</plasmid>
    </source>
</reference>